<name>A0A6H9YJQ1_9ACTN</name>
<dbReference type="InterPro" id="IPR050482">
    <property type="entry name" value="Sensor_HK_TwoCompSys"/>
</dbReference>
<keyword evidence="12" id="KW-1185">Reference proteome</keyword>
<dbReference type="EMBL" id="WBMT01000013">
    <property type="protein sequence ID" value="KAB2345662.1"/>
    <property type="molecule type" value="Genomic_DNA"/>
</dbReference>
<dbReference type="SMART" id="SM00387">
    <property type="entry name" value="HATPase_c"/>
    <property type="match status" value="1"/>
</dbReference>
<dbReference type="GO" id="GO:0046983">
    <property type="term" value="F:protein dimerization activity"/>
    <property type="evidence" value="ECO:0007669"/>
    <property type="project" value="InterPro"/>
</dbReference>
<dbReference type="Pfam" id="PF07730">
    <property type="entry name" value="HisKA_3"/>
    <property type="match status" value="1"/>
</dbReference>
<sequence>MKMARSRLLVGLDVLVAILLAFVQIQIAGNLLKDRPGFAFAFVAACLTATVLAATVAVRRRWPFQALVAALAVWIIAYVTGALWGAYVAVALALYTVAVTEAPRRSLRALAICLAGAPVAVAVDPLHGWVAAAWGTAAAWLLLGGTWFAGRTVRDRRLAALQAERDRAHQILVDERLRIARELHDVVTHGMGLIAVKASIANHIADDRPEEAREALRVIEATSKGALTEMRRLLGVLREPDESALAPSPGAAALPELAERVAAAGVRVELTIGDAYDLPEAVQLTAYRIVQEAVTNVVKHAAPARCQVTITRTATEARIEVTNDGAVVPAVHPNGGGHGLVGMRERVAMYGGVFTAGPRPDGGFTVTATLPHQDRESE</sequence>
<dbReference type="CDD" id="cd16917">
    <property type="entry name" value="HATPase_UhpB-NarQ-NarX-like"/>
    <property type="match status" value="1"/>
</dbReference>
<proteinExistence type="predicted"/>
<evidence type="ECO:0000256" key="9">
    <source>
        <dbReference type="SAM" id="Phobius"/>
    </source>
</evidence>
<comment type="catalytic activity">
    <reaction evidence="1">
        <text>ATP + protein L-histidine = ADP + protein N-phospho-L-histidine.</text>
        <dbReference type="EC" id="2.7.13.3"/>
    </reaction>
</comment>
<dbReference type="PANTHER" id="PTHR24421">
    <property type="entry name" value="NITRATE/NITRITE SENSOR PROTEIN NARX-RELATED"/>
    <property type="match status" value="1"/>
</dbReference>
<evidence type="ECO:0000256" key="8">
    <source>
        <dbReference type="ARBA" id="ARBA00023012"/>
    </source>
</evidence>
<feature type="transmembrane region" description="Helical" evidence="9">
    <location>
        <begin position="64"/>
        <end position="95"/>
    </location>
</feature>
<dbReference type="Gene3D" id="1.20.5.1930">
    <property type="match status" value="1"/>
</dbReference>
<dbReference type="PANTHER" id="PTHR24421:SF10">
    <property type="entry name" value="NITRATE_NITRITE SENSOR PROTEIN NARQ"/>
    <property type="match status" value="1"/>
</dbReference>
<evidence type="ECO:0000256" key="1">
    <source>
        <dbReference type="ARBA" id="ARBA00000085"/>
    </source>
</evidence>
<gene>
    <name evidence="11" type="ORF">F8566_27390</name>
</gene>
<dbReference type="EC" id="2.7.13.3" evidence="2"/>
<feature type="transmembrane region" description="Helical" evidence="9">
    <location>
        <begin position="6"/>
        <end position="25"/>
    </location>
</feature>
<dbReference type="InterPro" id="IPR036890">
    <property type="entry name" value="HATPase_C_sf"/>
</dbReference>
<keyword evidence="3" id="KW-0597">Phosphoprotein</keyword>
<keyword evidence="4" id="KW-0808">Transferase</keyword>
<evidence type="ECO:0000256" key="7">
    <source>
        <dbReference type="ARBA" id="ARBA00022840"/>
    </source>
</evidence>
<comment type="caution">
    <text evidence="11">The sequence shown here is derived from an EMBL/GenBank/DDBJ whole genome shotgun (WGS) entry which is preliminary data.</text>
</comment>
<evidence type="ECO:0000313" key="12">
    <source>
        <dbReference type="Proteomes" id="UP000468735"/>
    </source>
</evidence>
<reference evidence="11 12" key="1">
    <citation type="submission" date="2019-09" db="EMBL/GenBank/DDBJ databases">
        <title>Actinomadura physcomitrii sp. nov., a novel actinomycete isolated from moss [Physcomitrium sphaericum (Ludw) Fuernr].</title>
        <authorList>
            <person name="Zhuang X."/>
            <person name="Liu C."/>
        </authorList>
    </citation>
    <scope>NUCLEOTIDE SEQUENCE [LARGE SCALE GENOMIC DNA]</scope>
    <source>
        <strain evidence="11 12">HMC1</strain>
    </source>
</reference>
<organism evidence="11 12">
    <name type="scientific">Actinomadura rudentiformis</name>
    <dbReference type="NCBI Taxonomy" id="359158"/>
    <lineage>
        <taxon>Bacteria</taxon>
        <taxon>Bacillati</taxon>
        <taxon>Actinomycetota</taxon>
        <taxon>Actinomycetes</taxon>
        <taxon>Streptosporangiales</taxon>
        <taxon>Thermomonosporaceae</taxon>
        <taxon>Actinomadura</taxon>
    </lineage>
</organism>
<keyword evidence="9" id="KW-1133">Transmembrane helix</keyword>
<keyword evidence="6 11" id="KW-0418">Kinase</keyword>
<evidence type="ECO:0000256" key="5">
    <source>
        <dbReference type="ARBA" id="ARBA00022741"/>
    </source>
</evidence>
<dbReference type="SUPFAM" id="SSF55874">
    <property type="entry name" value="ATPase domain of HSP90 chaperone/DNA topoisomerase II/histidine kinase"/>
    <property type="match status" value="1"/>
</dbReference>
<dbReference type="InterPro" id="IPR003594">
    <property type="entry name" value="HATPase_dom"/>
</dbReference>
<feature type="transmembrane region" description="Helical" evidence="9">
    <location>
        <begin position="129"/>
        <end position="149"/>
    </location>
</feature>
<dbReference type="GO" id="GO:0000155">
    <property type="term" value="F:phosphorelay sensor kinase activity"/>
    <property type="evidence" value="ECO:0007669"/>
    <property type="project" value="InterPro"/>
</dbReference>
<dbReference type="Proteomes" id="UP000468735">
    <property type="component" value="Unassembled WGS sequence"/>
</dbReference>
<evidence type="ECO:0000313" key="11">
    <source>
        <dbReference type="EMBL" id="KAB2345662.1"/>
    </source>
</evidence>
<evidence type="ECO:0000256" key="4">
    <source>
        <dbReference type="ARBA" id="ARBA00022679"/>
    </source>
</evidence>
<keyword evidence="9" id="KW-0812">Transmembrane</keyword>
<evidence type="ECO:0000256" key="3">
    <source>
        <dbReference type="ARBA" id="ARBA00022553"/>
    </source>
</evidence>
<protein>
    <recommendedName>
        <fullName evidence="2">histidine kinase</fullName>
        <ecNumber evidence="2">2.7.13.3</ecNumber>
    </recommendedName>
</protein>
<keyword evidence="8" id="KW-0902">Two-component regulatory system</keyword>
<dbReference type="InterPro" id="IPR011712">
    <property type="entry name" value="Sig_transdc_His_kin_sub3_dim/P"/>
</dbReference>
<dbReference type="Gene3D" id="3.30.565.10">
    <property type="entry name" value="Histidine kinase-like ATPase, C-terminal domain"/>
    <property type="match status" value="1"/>
</dbReference>
<dbReference type="AlphaFoldDB" id="A0A6H9YJQ1"/>
<dbReference type="GO" id="GO:0016020">
    <property type="term" value="C:membrane"/>
    <property type="evidence" value="ECO:0007669"/>
    <property type="project" value="InterPro"/>
</dbReference>
<dbReference type="Pfam" id="PF23539">
    <property type="entry name" value="DUF7134"/>
    <property type="match status" value="1"/>
</dbReference>
<evidence type="ECO:0000256" key="2">
    <source>
        <dbReference type="ARBA" id="ARBA00012438"/>
    </source>
</evidence>
<evidence type="ECO:0000256" key="6">
    <source>
        <dbReference type="ARBA" id="ARBA00022777"/>
    </source>
</evidence>
<dbReference type="GO" id="GO:0005524">
    <property type="term" value="F:ATP binding"/>
    <property type="evidence" value="ECO:0007669"/>
    <property type="project" value="UniProtKB-KW"/>
</dbReference>
<dbReference type="InterPro" id="IPR055558">
    <property type="entry name" value="DUF7134"/>
</dbReference>
<accession>A0A6H9YJQ1</accession>
<keyword evidence="9" id="KW-0472">Membrane</keyword>
<dbReference type="OrthoDB" id="227596at2"/>
<feature type="transmembrane region" description="Helical" evidence="9">
    <location>
        <begin position="37"/>
        <end position="58"/>
    </location>
</feature>
<feature type="domain" description="Histidine kinase/HSP90-like ATPase" evidence="10">
    <location>
        <begin position="281"/>
        <end position="374"/>
    </location>
</feature>
<keyword evidence="7" id="KW-0067">ATP-binding</keyword>
<evidence type="ECO:0000259" key="10">
    <source>
        <dbReference type="SMART" id="SM00387"/>
    </source>
</evidence>
<dbReference type="Pfam" id="PF02518">
    <property type="entry name" value="HATPase_c"/>
    <property type="match status" value="1"/>
</dbReference>
<keyword evidence="5" id="KW-0547">Nucleotide-binding</keyword>